<evidence type="ECO:0000256" key="2">
    <source>
        <dbReference type="ARBA" id="ARBA00022536"/>
    </source>
</evidence>
<keyword evidence="6 11" id="KW-1133">Transmembrane helix</keyword>
<dbReference type="InterPro" id="IPR000082">
    <property type="entry name" value="SEA_dom"/>
</dbReference>
<dbReference type="SMART" id="SM00181">
    <property type="entry name" value="EGF"/>
    <property type="match status" value="5"/>
</dbReference>
<feature type="compositionally biased region" description="Polar residues" evidence="10">
    <location>
        <begin position="957"/>
        <end position="970"/>
    </location>
</feature>
<dbReference type="PROSITE" id="PS50856">
    <property type="entry name" value="AMOP"/>
    <property type="match status" value="1"/>
</dbReference>
<dbReference type="PROSITE" id="PS51220">
    <property type="entry name" value="NIDO"/>
    <property type="match status" value="1"/>
</dbReference>
<dbReference type="PROSITE" id="PS01187">
    <property type="entry name" value="EGF_CA"/>
    <property type="match status" value="1"/>
</dbReference>
<organism evidence="17 18">
    <name type="scientific">Patiria miniata</name>
    <name type="common">Bat star</name>
    <name type="synonym">Asterina miniata</name>
    <dbReference type="NCBI Taxonomy" id="46514"/>
    <lineage>
        <taxon>Eukaryota</taxon>
        <taxon>Metazoa</taxon>
        <taxon>Echinodermata</taxon>
        <taxon>Eleutherozoa</taxon>
        <taxon>Asterozoa</taxon>
        <taxon>Asteroidea</taxon>
        <taxon>Valvatacea</taxon>
        <taxon>Valvatida</taxon>
        <taxon>Asterinidae</taxon>
        <taxon>Patiria</taxon>
    </lineage>
</organism>
<evidence type="ECO:0000313" key="17">
    <source>
        <dbReference type="EnsemblMetazoa" id="XP_038046205.1"/>
    </source>
</evidence>
<feature type="compositionally biased region" description="Low complexity" evidence="10">
    <location>
        <begin position="832"/>
        <end position="849"/>
    </location>
</feature>
<proteinExistence type="predicted"/>
<evidence type="ECO:0008006" key="19">
    <source>
        <dbReference type="Google" id="ProtNLM"/>
    </source>
</evidence>
<evidence type="ECO:0000256" key="11">
    <source>
        <dbReference type="SAM" id="Phobius"/>
    </source>
</evidence>
<evidence type="ECO:0000259" key="12">
    <source>
        <dbReference type="PROSITE" id="PS50024"/>
    </source>
</evidence>
<keyword evidence="2 9" id="KW-0245">EGF-like domain</keyword>
<feature type="compositionally biased region" description="Polar residues" evidence="10">
    <location>
        <begin position="912"/>
        <end position="921"/>
    </location>
</feature>
<evidence type="ECO:0000256" key="9">
    <source>
        <dbReference type="PROSITE-ProRule" id="PRU00076"/>
    </source>
</evidence>
<dbReference type="SMART" id="SM00179">
    <property type="entry name" value="EGF_CA"/>
    <property type="match status" value="2"/>
</dbReference>
<feature type="compositionally biased region" description="Low complexity" evidence="10">
    <location>
        <begin position="937"/>
        <end position="956"/>
    </location>
</feature>
<dbReference type="GO" id="GO:0005509">
    <property type="term" value="F:calcium ion binding"/>
    <property type="evidence" value="ECO:0007669"/>
    <property type="project" value="InterPro"/>
</dbReference>
<dbReference type="RefSeq" id="XP_038046205.1">
    <property type="nucleotide sequence ID" value="XM_038190277.1"/>
</dbReference>
<dbReference type="Gene3D" id="2.10.25.10">
    <property type="entry name" value="Laminin"/>
    <property type="match status" value="4"/>
</dbReference>
<dbReference type="OrthoDB" id="4405280at2759"/>
<dbReference type="InterPro" id="IPR009030">
    <property type="entry name" value="Growth_fac_rcpt_cys_sf"/>
</dbReference>
<dbReference type="GeneID" id="119720561"/>
<dbReference type="SUPFAM" id="SSF57184">
    <property type="entry name" value="Growth factor receptor domain"/>
    <property type="match status" value="1"/>
</dbReference>
<evidence type="ECO:0000313" key="18">
    <source>
        <dbReference type="Proteomes" id="UP000887568"/>
    </source>
</evidence>
<dbReference type="GO" id="GO:0016020">
    <property type="term" value="C:membrane"/>
    <property type="evidence" value="ECO:0007669"/>
    <property type="project" value="UniProtKB-SubCell"/>
</dbReference>
<feature type="domain" description="EGF-like" evidence="13">
    <location>
        <begin position="1217"/>
        <end position="1257"/>
    </location>
</feature>
<reference evidence="17" key="1">
    <citation type="submission" date="2022-11" db="UniProtKB">
        <authorList>
            <consortium name="EnsemblMetazoa"/>
        </authorList>
    </citation>
    <scope>IDENTIFICATION</scope>
</reference>
<keyword evidence="8 9" id="KW-1015">Disulfide bond</keyword>
<dbReference type="FunFam" id="2.10.25.10:FF:000027">
    <property type="entry name" value="Thrombospondin 3"/>
    <property type="match status" value="1"/>
</dbReference>
<evidence type="ECO:0000256" key="7">
    <source>
        <dbReference type="ARBA" id="ARBA00023136"/>
    </source>
</evidence>
<dbReference type="InterPro" id="IPR051495">
    <property type="entry name" value="Epithelial_Barrier/Signaling"/>
</dbReference>
<dbReference type="PANTHER" id="PTHR13802:SF52">
    <property type="entry name" value="MUCIN-4"/>
    <property type="match status" value="1"/>
</dbReference>
<comment type="caution">
    <text evidence="9">Lacks conserved residue(s) required for the propagation of feature annotation.</text>
</comment>
<keyword evidence="3 11" id="KW-0812">Transmembrane</keyword>
<feature type="transmembrane region" description="Helical" evidence="11">
    <location>
        <begin position="1271"/>
        <end position="1299"/>
    </location>
</feature>
<evidence type="ECO:0000256" key="3">
    <source>
        <dbReference type="ARBA" id="ARBA00022692"/>
    </source>
</evidence>
<feature type="region of interest" description="Disordered" evidence="10">
    <location>
        <begin position="832"/>
        <end position="970"/>
    </location>
</feature>
<dbReference type="SUPFAM" id="SSF57196">
    <property type="entry name" value="EGF/Laminin"/>
    <property type="match status" value="1"/>
</dbReference>
<feature type="domain" description="SEA" evidence="12">
    <location>
        <begin position="1104"/>
        <end position="1219"/>
    </location>
</feature>
<dbReference type="SMART" id="SM00216">
    <property type="entry name" value="VWD"/>
    <property type="match status" value="1"/>
</dbReference>
<dbReference type="PROSITE" id="PS51233">
    <property type="entry name" value="VWFD"/>
    <property type="match status" value="1"/>
</dbReference>
<dbReference type="EnsemblMetazoa" id="XM_038190277.1">
    <property type="protein sequence ID" value="XP_038046205.1"/>
    <property type="gene ID" value="LOC119720561"/>
</dbReference>
<keyword evidence="4" id="KW-0677">Repeat</keyword>
<evidence type="ECO:0000256" key="5">
    <source>
        <dbReference type="ARBA" id="ARBA00022837"/>
    </source>
</evidence>
<evidence type="ECO:0000256" key="4">
    <source>
        <dbReference type="ARBA" id="ARBA00022737"/>
    </source>
</evidence>
<feature type="domain" description="VWFD" evidence="16">
    <location>
        <begin position="319"/>
        <end position="523"/>
    </location>
</feature>
<dbReference type="InterPro" id="IPR001881">
    <property type="entry name" value="EGF-like_Ca-bd_dom"/>
</dbReference>
<evidence type="ECO:0000259" key="15">
    <source>
        <dbReference type="PROSITE" id="PS51220"/>
    </source>
</evidence>
<feature type="disulfide bond" evidence="9">
    <location>
        <begin position="1247"/>
        <end position="1256"/>
    </location>
</feature>
<evidence type="ECO:0000256" key="6">
    <source>
        <dbReference type="ARBA" id="ARBA00022989"/>
    </source>
</evidence>
<dbReference type="Pfam" id="PF00094">
    <property type="entry name" value="VWD"/>
    <property type="match status" value="1"/>
</dbReference>
<dbReference type="GO" id="GO:0007160">
    <property type="term" value="P:cell-matrix adhesion"/>
    <property type="evidence" value="ECO:0007669"/>
    <property type="project" value="InterPro"/>
</dbReference>
<dbReference type="SMART" id="SM00539">
    <property type="entry name" value="NIDO"/>
    <property type="match status" value="1"/>
</dbReference>
<accession>A0A913Z5Y3</accession>
<dbReference type="Proteomes" id="UP000887568">
    <property type="component" value="Unplaced"/>
</dbReference>
<dbReference type="SUPFAM" id="SSF49313">
    <property type="entry name" value="Cadherin-like"/>
    <property type="match status" value="1"/>
</dbReference>
<evidence type="ECO:0000259" key="14">
    <source>
        <dbReference type="PROSITE" id="PS50856"/>
    </source>
</evidence>
<name>A0A913Z5Y3_PATMI</name>
<dbReference type="PROSITE" id="PS00022">
    <property type="entry name" value="EGF_1"/>
    <property type="match status" value="2"/>
</dbReference>
<dbReference type="PROSITE" id="PS01186">
    <property type="entry name" value="EGF_2"/>
    <property type="match status" value="1"/>
</dbReference>
<dbReference type="InterPro" id="IPR056619">
    <property type="entry name" value="C8-3_MUC4"/>
</dbReference>
<dbReference type="Pfam" id="PF06119">
    <property type="entry name" value="NIDO"/>
    <property type="match status" value="1"/>
</dbReference>
<dbReference type="InterPro" id="IPR018097">
    <property type="entry name" value="EGF_Ca-bd_CS"/>
</dbReference>
<dbReference type="CDD" id="cd00054">
    <property type="entry name" value="EGF_CA"/>
    <property type="match status" value="2"/>
</dbReference>
<dbReference type="InterPro" id="IPR013783">
    <property type="entry name" value="Ig-like_fold"/>
</dbReference>
<dbReference type="InterPro" id="IPR015919">
    <property type="entry name" value="Cadherin-like_sf"/>
</dbReference>
<evidence type="ECO:0000256" key="1">
    <source>
        <dbReference type="ARBA" id="ARBA00004370"/>
    </source>
</evidence>
<dbReference type="InterPro" id="IPR003886">
    <property type="entry name" value="NIDO_dom"/>
</dbReference>
<dbReference type="Pfam" id="PF23263">
    <property type="entry name" value="C8-3_MUC4"/>
    <property type="match status" value="1"/>
</dbReference>
<sequence>MITPFWADVKGDAFTPTSNVFWQVYDQYDENVSQDKLDTISAAVSTKFGTFSANWALVVTWSNVKLASTLSDETNTFQTVLATDGIHGFVIFNYDPCGTNWDFSLLLNKNVIQGFTCRGTFNQSVYVDIPGESLYRPGNIEGNAGQTGRWVFRLNAPSPSFVNPRLECRDWYHRQSPYPLFDNYFPNFQDVCPCSLVSASFDWRFIEVPAYNVPRELQFDSAFPVVCFVRLFQVPGTPGPRCCYNTFTCDLLYDVRSPRIASVFERFPLSPAFYTEDLYQQWLDEEAWARFYCCDRSTLCHLYKEWRPLMTCQSYIPLSWVWGWGDPHIATIDGLQYTFNGLGEYTLVLIEDDDGQRVFELQGRTRQAVDTETGQLSQATVYSGFAAVYTGEARVEVKLSNDTMDLLTTVSGTIVTPTAEGLLFNSLRLTRSDNPIEVSVIYAEYVTFTVRVNNSMADITILFNQDFRGRTKGLLGVWDDDPSNDTLRRDGTLQSASGDNGELLERDFFAFGETWKISEEDSLFFYQLLDESYDSLNDPNFNPDFLQDLLDRSPQDKIDEAKAVCGPSKACLYDSLALNDTSIGMATLLINEMNTLNMELSTNFPPNLLLVETIEVVVGQNFTLQLEAADPDGDNITYHLLQTVEGASISSNGGFFTWTPTNRSKVSIGFLATDGRANATLEPIVKLCDCENDGTCLFDQFVSGTNLVQDRFGVVLCECQMGFTGESCDMDYDACADNPCFTGVACTDEAPPSYNSTCGPCPEGLEGDGRSCQDINECELYGNQTASSGGPGCDQNCDNILMDYTCSCNPGYLLHEAGRRCIEIPATMATASTAASTTTYPSKSTTAETPAAMGPVSTAASTTTYPSKSTTADIPSTTPQRSTGTPAVTSKTTTAGLTSEVTSKSTSTETTANPVPTTSPGASLPEMTSGPVGRVPTSAGSTSSSTSKEQSRTTESMTTSKSVGEQSRTTEILTASKSVGELTTERITSQVSTARTLTEPRTKDLTTERITSKVSTARTSAEPTTEDCQLSAFSCLNGGAFDAEFCKCVCPLTHSGATCADASPCLSGNRCPDAQHYCLPDINQDGFTCICNVFEGFFPQDNGSCQQLPSKQIVLTADLDFNQAFRNPTSSAFRRLAAVFERAIFMRLKDNPSTNGVSSVHVPWMEEGSVIVRSVASFENGAPSDITVQEVMSSSPSLSDGNTVISINRDSVIVDDGEVVCVPTYCKNGGTCETSGNFPYISFTCSCQASYTGERCETEIDEPGSGGQSTIALVLIIVGCAVLILVAACMLLCMCRLVWRQRTKPLAYRDHRQRSGVPRESRSIPDLSTESGDVPRMAYFHDEEDRMSRLMHVMRRSPYLQQGLPGQEEFIRPYIATGMEGPYRQDPRAEYAGRVVHNPMAI</sequence>
<evidence type="ECO:0000259" key="16">
    <source>
        <dbReference type="PROSITE" id="PS51233"/>
    </source>
</evidence>
<keyword evidence="18" id="KW-1185">Reference proteome</keyword>
<keyword evidence="7 11" id="KW-0472">Membrane</keyword>
<dbReference type="InterPro" id="IPR005533">
    <property type="entry name" value="AMOP_dom"/>
</dbReference>
<feature type="compositionally biased region" description="Polar residues" evidence="10">
    <location>
        <begin position="858"/>
        <end position="897"/>
    </location>
</feature>
<dbReference type="PANTHER" id="PTHR13802">
    <property type="entry name" value="MUCIN 4-RELATED"/>
    <property type="match status" value="1"/>
</dbReference>
<protein>
    <recommendedName>
        <fullName evidence="19">Mucin-like protein</fullName>
    </recommendedName>
</protein>
<evidence type="ECO:0000256" key="10">
    <source>
        <dbReference type="SAM" id="MobiDB-lite"/>
    </source>
</evidence>
<dbReference type="Gene3D" id="2.60.40.10">
    <property type="entry name" value="Immunoglobulins"/>
    <property type="match status" value="1"/>
</dbReference>
<comment type="subcellular location">
    <subcellularLocation>
        <location evidence="1">Membrane</location>
    </subcellularLocation>
</comment>
<dbReference type="PROSITE" id="PS50026">
    <property type="entry name" value="EGF_3"/>
    <property type="match status" value="1"/>
</dbReference>
<keyword evidence="5" id="KW-0106">Calcium</keyword>
<feature type="compositionally biased region" description="Low complexity" evidence="10">
    <location>
        <begin position="898"/>
        <end position="911"/>
    </location>
</feature>
<evidence type="ECO:0000256" key="8">
    <source>
        <dbReference type="ARBA" id="ARBA00023157"/>
    </source>
</evidence>
<evidence type="ECO:0000259" key="13">
    <source>
        <dbReference type="PROSITE" id="PS50026"/>
    </source>
</evidence>
<dbReference type="InterPro" id="IPR000742">
    <property type="entry name" value="EGF"/>
</dbReference>
<feature type="domain" description="NIDO" evidence="15">
    <location>
        <begin position="4"/>
        <end position="157"/>
    </location>
</feature>
<dbReference type="InterPro" id="IPR001846">
    <property type="entry name" value="VWF_type-D"/>
</dbReference>
<dbReference type="PROSITE" id="PS50024">
    <property type="entry name" value="SEA"/>
    <property type="match status" value="1"/>
</dbReference>
<feature type="domain" description="AMOP" evidence="14">
    <location>
        <begin position="160"/>
        <end position="307"/>
    </location>
</feature>